<dbReference type="Pfam" id="PF02142">
    <property type="entry name" value="MGS"/>
    <property type="match status" value="1"/>
</dbReference>
<dbReference type="Pfam" id="PF25596">
    <property type="entry name" value="CPSase_L_D1"/>
    <property type="match status" value="2"/>
</dbReference>
<dbReference type="InterPro" id="IPR033937">
    <property type="entry name" value="MGS_CPS_CarB"/>
</dbReference>
<evidence type="ECO:0000256" key="3">
    <source>
        <dbReference type="ARBA" id="ARBA00009799"/>
    </source>
</evidence>
<feature type="binding site" evidence="17">
    <location>
        <position position="853"/>
    </location>
    <ligand>
        <name>ATP</name>
        <dbReference type="ChEBI" id="CHEBI:30616"/>
        <label>2</label>
    </ligand>
</feature>
<dbReference type="Gene3D" id="3.40.50.20">
    <property type="match status" value="2"/>
</dbReference>
<feature type="binding site" evidence="17">
    <location>
        <position position="305"/>
    </location>
    <ligand>
        <name>ATP</name>
        <dbReference type="ChEBI" id="CHEBI:30616"/>
        <label>1</label>
    </ligand>
</feature>
<protein>
    <recommendedName>
        <fullName evidence="17">Carbamoyl phosphate synthase large chain</fullName>
        <ecNumber evidence="17">6.3.4.16</ecNumber>
        <ecNumber evidence="17">6.3.5.5</ecNumber>
    </recommendedName>
    <alternativeName>
        <fullName evidence="17">Carbamoyl phosphate synthetase ammonia chain</fullName>
    </alternativeName>
</protein>
<evidence type="ECO:0000256" key="16">
    <source>
        <dbReference type="ARBA" id="ARBA00060037"/>
    </source>
</evidence>
<evidence type="ECO:0000259" key="19">
    <source>
        <dbReference type="PROSITE" id="PS51855"/>
    </source>
</evidence>
<feature type="binding site" evidence="17">
    <location>
        <position position="305"/>
    </location>
    <ligand>
        <name>Mn(2+)</name>
        <dbReference type="ChEBI" id="CHEBI:29035"/>
        <label>1</label>
    </ligand>
</feature>
<feature type="binding site" evidence="17">
    <location>
        <position position="853"/>
    </location>
    <ligand>
        <name>Mg(2+)</name>
        <dbReference type="ChEBI" id="CHEBI:18420"/>
        <label>4</label>
    </ligand>
</feature>
<dbReference type="PANTHER" id="PTHR11405:SF53">
    <property type="entry name" value="CARBAMOYL-PHOSPHATE SYNTHASE [AMMONIA], MITOCHONDRIAL"/>
    <property type="match status" value="1"/>
</dbReference>
<feature type="binding site" evidence="17">
    <location>
        <position position="319"/>
    </location>
    <ligand>
        <name>ATP</name>
        <dbReference type="ChEBI" id="CHEBI:30616"/>
        <label>1</label>
    </ligand>
</feature>
<evidence type="ECO:0000256" key="8">
    <source>
        <dbReference type="ARBA" id="ARBA00022737"/>
    </source>
</evidence>
<dbReference type="GO" id="GO:0006526">
    <property type="term" value="P:L-arginine biosynthetic process"/>
    <property type="evidence" value="ECO:0007669"/>
    <property type="project" value="UniProtKB-UniRule"/>
</dbReference>
<feature type="binding site" evidence="17">
    <location>
        <position position="773"/>
    </location>
    <ligand>
        <name>ATP</name>
        <dbReference type="ChEBI" id="CHEBI:30616"/>
        <label>2</label>
    </ligand>
</feature>
<dbReference type="EC" id="6.3.5.5" evidence="17"/>
<feature type="binding site" evidence="17">
    <location>
        <position position="769"/>
    </location>
    <ligand>
        <name>ATP</name>
        <dbReference type="ChEBI" id="CHEBI:30616"/>
        <label>2</label>
    </ligand>
</feature>
<dbReference type="HAMAP" id="MF_01210_A">
    <property type="entry name" value="CPSase_L_chain_A"/>
    <property type="match status" value="1"/>
</dbReference>
<dbReference type="SUPFAM" id="SSF56059">
    <property type="entry name" value="Glutathione synthetase ATP-binding domain-like"/>
    <property type="match status" value="2"/>
</dbReference>
<dbReference type="UniPathway" id="UPA00070">
    <property type="reaction ID" value="UER00115"/>
</dbReference>
<evidence type="ECO:0000256" key="15">
    <source>
        <dbReference type="ARBA" id="ARBA00048816"/>
    </source>
</evidence>
<dbReference type="InterPro" id="IPR011761">
    <property type="entry name" value="ATP-grasp"/>
</dbReference>
<feature type="region of interest" description="Carboxyphosphate synthetic domain" evidence="17">
    <location>
        <begin position="1"/>
        <end position="422"/>
    </location>
</feature>
<feature type="domain" description="ATP-grasp" evidence="18">
    <location>
        <begin position="154"/>
        <end position="348"/>
    </location>
</feature>
<feature type="binding site" evidence="17">
    <location>
        <position position="853"/>
    </location>
    <ligand>
        <name>Mg(2+)</name>
        <dbReference type="ChEBI" id="CHEBI:18420"/>
        <label>3</label>
    </ligand>
</feature>
<dbReference type="InterPro" id="IPR005483">
    <property type="entry name" value="CPSase_dom"/>
</dbReference>
<dbReference type="PROSITE" id="PS00867">
    <property type="entry name" value="CPSASE_2"/>
    <property type="match status" value="2"/>
</dbReference>
<dbReference type="PROSITE" id="PS51855">
    <property type="entry name" value="MGS"/>
    <property type="match status" value="1"/>
</dbReference>
<feature type="binding site" evidence="17">
    <location>
        <position position="841"/>
    </location>
    <ligand>
        <name>Mn(2+)</name>
        <dbReference type="ChEBI" id="CHEBI:29035"/>
        <label>3</label>
    </ligand>
</feature>
<reference evidence="20 21" key="1">
    <citation type="submission" date="2013-08" db="EMBL/GenBank/DDBJ databases">
        <authorList>
            <person name="Weinstock G."/>
            <person name="Sodergren E."/>
            <person name="Wylie T."/>
            <person name="Fulton L."/>
            <person name="Fulton R."/>
            <person name="Fronick C."/>
            <person name="O'Laughlin M."/>
            <person name="Godfrey J."/>
            <person name="Miner T."/>
            <person name="Herter B."/>
            <person name="Appelbaum E."/>
            <person name="Cordes M."/>
            <person name="Lek S."/>
            <person name="Wollam A."/>
            <person name="Pepin K.H."/>
            <person name="Palsikar V.B."/>
            <person name="Mitreva M."/>
            <person name="Wilson R.K."/>
        </authorList>
    </citation>
    <scope>NUCLEOTIDE SEQUENCE [LARGE SCALE GENOMIC DNA]</scope>
    <source>
        <strain evidence="20 21">ATCC 700627</strain>
    </source>
</reference>
<comment type="function">
    <text evidence="16">Small subunit of the glutamine-dependent carbamoyl phosphate synthetase (CPSase). CPSase catalyzes the formation of carbamoyl phosphate from the ammonia moiety of glutamine, carbonate, and phosphate donated by ATP, constituting the first step of the biosynthetic pathway leading to pyrimidine nucleotides. The large subunit (synthetase) binds the substrates ammonia (free or transferred from glutamine from the small subunit), hydrogencarbonate and ATP and carries out an ATP-coupled ligase reaction, activating hydrogencarbonate by forming carboxy phosphate which reacts with ammonia to form carbamoyl phosphate.</text>
</comment>
<keyword evidence="6 17" id="KW-0028">Amino-acid biosynthesis</keyword>
<comment type="catalytic activity">
    <reaction evidence="15 17">
        <text>hydrogencarbonate + L-glutamine + 2 ATP + H2O = carbamoyl phosphate + L-glutamate + 2 ADP + phosphate + 2 H(+)</text>
        <dbReference type="Rhea" id="RHEA:18633"/>
        <dbReference type="ChEBI" id="CHEBI:15377"/>
        <dbReference type="ChEBI" id="CHEBI:15378"/>
        <dbReference type="ChEBI" id="CHEBI:17544"/>
        <dbReference type="ChEBI" id="CHEBI:29985"/>
        <dbReference type="ChEBI" id="CHEBI:30616"/>
        <dbReference type="ChEBI" id="CHEBI:43474"/>
        <dbReference type="ChEBI" id="CHEBI:58228"/>
        <dbReference type="ChEBI" id="CHEBI:58359"/>
        <dbReference type="ChEBI" id="CHEBI:456216"/>
        <dbReference type="EC" id="6.3.5.5"/>
    </reaction>
</comment>
<dbReference type="FunFam" id="3.30.470.20:FF:000001">
    <property type="entry name" value="Carbamoyl-phosphate synthase large chain"/>
    <property type="match status" value="1"/>
</dbReference>
<dbReference type="InterPro" id="IPR016185">
    <property type="entry name" value="PreATP-grasp_dom_sf"/>
</dbReference>
<feature type="binding site" evidence="17">
    <location>
        <position position="305"/>
    </location>
    <ligand>
        <name>Mg(2+)</name>
        <dbReference type="ChEBI" id="CHEBI:18420"/>
        <label>1</label>
    </ligand>
</feature>
<feature type="region of interest" description="Allosteric domain" evidence="17">
    <location>
        <begin position="951"/>
        <end position="1079"/>
    </location>
</feature>
<feature type="binding site" evidence="17">
    <location>
        <position position="190"/>
    </location>
    <ligand>
        <name>ATP</name>
        <dbReference type="ChEBI" id="CHEBI:30616"/>
        <label>1</label>
    </ligand>
</feature>
<feature type="binding site" evidence="17">
    <location>
        <position position="236"/>
    </location>
    <ligand>
        <name>ATP</name>
        <dbReference type="ChEBI" id="CHEBI:30616"/>
        <label>1</label>
    </ligand>
</feature>
<evidence type="ECO:0000256" key="5">
    <source>
        <dbReference type="ARBA" id="ARBA00022598"/>
    </source>
</evidence>
<keyword evidence="4 17" id="KW-0055">Arginine biosynthesis</keyword>
<dbReference type="InterPro" id="IPR005479">
    <property type="entry name" value="CPAse_ATP-bd"/>
</dbReference>
<feature type="binding site" evidence="17">
    <location>
        <position position="799"/>
    </location>
    <ligand>
        <name>ATP</name>
        <dbReference type="ChEBI" id="CHEBI:30616"/>
        <label>2</label>
    </ligand>
</feature>
<feature type="binding site" evidence="17">
    <location>
        <position position="319"/>
    </location>
    <ligand>
        <name>Mn(2+)</name>
        <dbReference type="ChEBI" id="CHEBI:29035"/>
        <label>1</label>
    </ligand>
</feature>
<dbReference type="InterPro" id="IPR058047">
    <property type="entry name" value="CPSase_preATP-grasp"/>
</dbReference>
<dbReference type="Gene3D" id="3.30.1490.20">
    <property type="entry name" value="ATP-grasp fold, A domain"/>
    <property type="match status" value="1"/>
</dbReference>
<feature type="binding site" evidence="17">
    <location>
        <position position="321"/>
    </location>
    <ligand>
        <name>Mg(2+)</name>
        <dbReference type="ChEBI" id="CHEBI:18420"/>
        <label>2</label>
    </ligand>
</feature>
<evidence type="ECO:0000256" key="10">
    <source>
        <dbReference type="ARBA" id="ARBA00022840"/>
    </source>
</evidence>
<keyword evidence="7" id="KW-0479">Metal-binding</keyword>
<feature type="binding site" evidence="17">
    <location>
        <position position="841"/>
    </location>
    <ligand>
        <name>ATP</name>
        <dbReference type="ChEBI" id="CHEBI:30616"/>
        <label>2</label>
    </ligand>
</feature>
<dbReference type="GO" id="GO:0004088">
    <property type="term" value="F:carbamoyl-phosphate synthase (glutamine-hydrolyzing) activity"/>
    <property type="evidence" value="ECO:0007669"/>
    <property type="project" value="UniProtKB-UniRule"/>
</dbReference>
<dbReference type="PATRIC" id="fig|1321820.3.peg.356"/>
<dbReference type="InterPro" id="IPR006275">
    <property type="entry name" value="CPSase_lsu"/>
</dbReference>
<evidence type="ECO:0000256" key="1">
    <source>
        <dbReference type="ARBA" id="ARBA00001936"/>
    </source>
</evidence>
<dbReference type="CDD" id="cd01424">
    <property type="entry name" value="MGS_CPS_II"/>
    <property type="match status" value="1"/>
</dbReference>
<comment type="cofactor">
    <cofactor evidence="1">
        <name>Mn(2+)</name>
        <dbReference type="ChEBI" id="CHEBI:29035"/>
    </cofactor>
</comment>
<feature type="binding site" evidence="17">
    <location>
        <position position="197"/>
    </location>
    <ligand>
        <name>ATP</name>
        <dbReference type="ChEBI" id="CHEBI:30616"/>
        <label>1</label>
    </ligand>
</feature>
<accession>U2QUY9</accession>
<evidence type="ECO:0000256" key="7">
    <source>
        <dbReference type="ARBA" id="ARBA00022723"/>
    </source>
</evidence>
<evidence type="ECO:0000259" key="18">
    <source>
        <dbReference type="PROSITE" id="PS50975"/>
    </source>
</evidence>
<feature type="binding site" evidence="17">
    <location>
        <position position="264"/>
    </location>
    <ligand>
        <name>ATP</name>
        <dbReference type="ChEBI" id="CHEBI:30616"/>
        <label>1</label>
    </ligand>
</feature>
<dbReference type="InterPro" id="IPR013815">
    <property type="entry name" value="ATP_grasp_subdomain_1"/>
</dbReference>
<feature type="binding site" evidence="17">
    <location>
        <position position="231"/>
    </location>
    <ligand>
        <name>ATP</name>
        <dbReference type="ChEBI" id="CHEBI:30616"/>
        <label>1</label>
    </ligand>
</feature>
<dbReference type="GO" id="GO:0005524">
    <property type="term" value="F:ATP binding"/>
    <property type="evidence" value="ECO:0007669"/>
    <property type="project" value="UniProtKB-UniRule"/>
</dbReference>
<dbReference type="Proteomes" id="UP000016637">
    <property type="component" value="Unassembled WGS sequence"/>
</dbReference>
<feature type="binding site" evidence="17">
    <location>
        <position position="853"/>
    </location>
    <ligand>
        <name>Mn(2+)</name>
        <dbReference type="ChEBI" id="CHEBI:29035"/>
        <label>4</label>
    </ligand>
</feature>
<feature type="binding site" evidence="17">
    <location>
        <position position="319"/>
    </location>
    <ligand>
        <name>Mg(2+)</name>
        <dbReference type="ChEBI" id="CHEBI:18420"/>
        <label>2</label>
    </ligand>
</feature>
<feature type="binding site" evidence="17">
    <location>
        <position position="262"/>
    </location>
    <ligand>
        <name>ATP</name>
        <dbReference type="ChEBI" id="CHEBI:30616"/>
        <label>1</label>
    </ligand>
</feature>
<proteinExistence type="inferred from homology"/>
<dbReference type="FunFam" id="3.40.50.20:FF:000001">
    <property type="entry name" value="Carbamoyl-phosphate synthase large chain"/>
    <property type="match status" value="2"/>
</dbReference>
<evidence type="ECO:0000313" key="20">
    <source>
        <dbReference type="EMBL" id="ERK60009.1"/>
    </source>
</evidence>
<dbReference type="PANTHER" id="PTHR11405">
    <property type="entry name" value="CARBAMOYLTRANSFERASE FAMILY MEMBER"/>
    <property type="match status" value="1"/>
</dbReference>
<feature type="binding site" evidence="17">
    <location>
        <position position="229"/>
    </location>
    <ligand>
        <name>ATP</name>
        <dbReference type="ChEBI" id="CHEBI:30616"/>
        <label>1</label>
    </ligand>
</feature>
<dbReference type="InterPro" id="IPR011607">
    <property type="entry name" value="MGS-like_dom"/>
</dbReference>
<dbReference type="HOGENOM" id="CLU_000513_1_0_9"/>
<comment type="caution">
    <text evidence="17">Lacks conserved residue(s) required for the propagation of feature annotation.</text>
</comment>
<dbReference type="GO" id="GO:0004087">
    <property type="term" value="F:carbamoyl-phosphate synthase (ammonia) activity"/>
    <property type="evidence" value="ECO:0007669"/>
    <property type="project" value="UniProtKB-EC"/>
</dbReference>
<dbReference type="InterPro" id="IPR036897">
    <property type="entry name" value="CarbamoylP_synth_lsu_oligo_sf"/>
</dbReference>
<dbReference type="SUPFAM" id="SSF52440">
    <property type="entry name" value="PreATP-grasp domain"/>
    <property type="match status" value="2"/>
</dbReference>
<dbReference type="Pfam" id="PF02786">
    <property type="entry name" value="CPSase_L_D2"/>
    <property type="match status" value="2"/>
</dbReference>
<feature type="region of interest" description="Carbamoyl phosphate synthetic domain" evidence="17">
    <location>
        <begin position="568"/>
        <end position="950"/>
    </location>
</feature>
<sequence length="1079" mass="119933">MNIKRLKRNSKRKDDTRRTTIMPKRKDIKTILVIGSGPIIIGQAAEFDYAGTQACLSLKEEGYEVILVNSNPATIMTDKEIADKVYMEPLTLEFVSKIIRKERPDALLPTLGGQVGLNLAVELHKSGILERYGVELLGTKLSSIERAEDRELFRDLMNKLDEPVPESEIVTTLDEAYIFVEKIGFPVIVRPAFTMGGTGGGICYNENDLNEIVSSGLHYSPVTQCLLEKSIAGFKEIEYEVMRDSNDTAIVVCNMENIDPVGIHTGDSVVVAPSQTLTDREYHMLRDVSLKIIRALKIEGGCNVQLALDPKSFEYYIIEVNPRVSRSSALASKATGYPIAKIAAKIAVGLTLDEIINPVTKNSYACFEPTLDYVVSKIPRFPFDKFENADRKLGTQMKATGEVMAIGRTYEESLLKAIRSLEYGVHHLGLPNGGDFTLEEILEKVRQAGDERLFFIGEALRRGQSTQDIHEITKIDIFFLEKMKNIIDIEHELKENIGNLALLEYAKKYGFSDRVIAHRWNMTESDIYKLRQKNNIIPVFKMVDTCAAEFVSETPYFYSSYEQEQESIVSDKEKIIVLGSGPIRIGQGVEFDYATVHAVMAIKEAGYEAIIINNNPETVSTDFTISDKLYFEPLTEEDVMAIINHEKPLGVVVQFGGQTAINLADKLEKHGVNILGTALEEIDNAEDRDKFEALLHKLAIPQPLGKTAFDVETALKNAKEIGYPVLVRPSYVLGGRAMEIVYEESELRRYMKTAVKLTPEHPVLTDRYLVGREIEVDAISDGETVVIPGIMEHIERAGVHSGDSISVYPPQTLSYFEKEKLIEYTIKLAKGLNIVGLLNIQYVISKGEVFVLEVNPRSSRTVPFLSKITGVPMAKLAAGTIIGKTLKSQGYETGLLPESNNFYTKVPVFSFQKLKDVDTTLGPEMKSTGEVLGSDTTLEKSLYKGLVAAGIRVSDQGNILFTISDDDKEEALMLAKRFSALGYNLLATEGTAKFLQQHDLRVTAVGKINQSEYSVLDAIYNGDVDIVINTTSKDKDVTKDGFKIRRVASEQEIVCMTSLDTANALLKVLESISFSILPS</sequence>
<keyword evidence="9 17" id="KW-0547">Nucleotide-binding</keyword>
<dbReference type="SUPFAM" id="SSF52335">
    <property type="entry name" value="Methylglyoxal synthase-like"/>
    <property type="match status" value="1"/>
</dbReference>
<evidence type="ECO:0000256" key="4">
    <source>
        <dbReference type="ARBA" id="ARBA00022571"/>
    </source>
</evidence>
<name>U2QUY9_9BACL</name>
<dbReference type="SMART" id="SM00851">
    <property type="entry name" value="MGS"/>
    <property type="match status" value="1"/>
</dbReference>
<feature type="binding site" evidence="17">
    <location>
        <position position="855"/>
    </location>
    <ligand>
        <name>Mg(2+)</name>
        <dbReference type="ChEBI" id="CHEBI:18420"/>
        <label>4</label>
    </ligand>
</feature>
<feature type="binding site" evidence="17">
    <location>
        <position position="319"/>
    </location>
    <ligand>
        <name>Mn(2+)</name>
        <dbReference type="ChEBI" id="CHEBI:29035"/>
        <label>2</label>
    </ligand>
</feature>
<feature type="binding site" evidence="17">
    <location>
        <position position="196"/>
    </location>
    <ligand>
        <name>ATP</name>
        <dbReference type="ChEBI" id="CHEBI:30616"/>
        <label>1</label>
    </ligand>
</feature>
<feature type="domain" description="ATP-grasp" evidence="18">
    <location>
        <begin position="692"/>
        <end position="882"/>
    </location>
</feature>
<feature type="binding site" evidence="17">
    <location>
        <position position="853"/>
    </location>
    <ligand>
        <name>Mn(2+)</name>
        <dbReference type="ChEBI" id="CHEBI:29035"/>
        <label>3</label>
    </ligand>
</feature>
<keyword evidence="12 17" id="KW-0665">Pyrimidine biosynthesis</keyword>
<dbReference type="Gene3D" id="3.30.470.20">
    <property type="entry name" value="ATP-grasp fold, B domain"/>
    <property type="match status" value="2"/>
</dbReference>
<feature type="binding site" evidence="17">
    <location>
        <position position="321"/>
    </location>
    <ligand>
        <name>Mn(2+)</name>
        <dbReference type="ChEBI" id="CHEBI:29035"/>
        <label>2</label>
    </ligand>
</feature>
<dbReference type="GO" id="GO:0044205">
    <property type="term" value="P:'de novo' UMP biosynthetic process"/>
    <property type="evidence" value="ECO:0007669"/>
    <property type="project" value="UniProtKB-UniRule"/>
</dbReference>
<dbReference type="UniPathway" id="UPA00068">
    <property type="reaction ID" value="UER00171"/>
</dbReference>
<comment type="pathway">
    <text evidence="2 17">Amino-acid biosynthesis; L-arginine biosynthesis; carbamoyl phosphate from bicarbonate: step 1/1.</text>
</comment>
<feature type="binding site" evidence="17">
    <location>
        <position position="800"/>
    </location>
    <ligand>
        <name>ATP</name>
        <dbReference type="ChEBI" id="CHEBI:30616"/>
        <label>2</label>
    </ligand>
</feature>
<feature type="binding site" evidence="17">
    <location>
        <position position="798"/>
    </location>
    <ligand>
        <name>ATP</name>
        <dbReference type="ChEBI" id="CHEBI:30616"/>
        <label>2</label>
    </ligand>
</feature>
<dbReference type="AlphaFoldDB" id="U2QUY9"/>
<keyword evidence="10 17" id="KW-0067">ATP-binding</keyword>
<dbReference type="FunFam" id="3.30.470.20:FF:000026">
    <property type="entry name" value="Carbamoyl-phosphate synthase large chain"/>
    <property type="match status" value="1"/>
</dbReference>
<dbReference type="SUPFAM" id="SSF48108">
    <property type="entry name" value="Carbamoyl phosphate synthetase, large subunit connection domain"/>
    <property type="match status" value="1"/>
</dbReference>
<comment type="caution">
    <text evidence="20">The sequence shown here is derived from an EMBL/GenBank/DDBJ whole genome shotgun (WGS) entry which is preliminary data.</text>
</comment>
<comment type="similarity">
    <text evidence="3 17">Belongs to the CarB family.</text>
</comment>
<organism evidence="20 21">
    <name type="scientific">Gemella bergeri ATCC 700627</name>
    <dbReference type="NCBI Taxonomy" id="1321820"/>
    <lineage>
        <taxon>Bacteria</taxon>
        <taxon>Bacillati</taxon>
        <taxon>Bacillota</taxon>
        <taxon>Bacilli</taxon>
        <taxon>Bacillales</taxon>
        <taxon>Gemellaceae</taxon>
        <taxon>Gemella</taxon>
    </lineage>
</organism>
<gene>
    <name evidence="17" type="primary">carB</name>
    <name evidence="20" type="ORF">HMPREF1983_00363</name>
</gene>
<dbReference type="GO" id="GO:0005737">
    <property type="term" value="C:cytoplasm"/>
    <property type="evidence" value="ECO:0007669"/>
    <property type="project" value="TreeGrafter"/>
</dbReference>
<dbReference type="NCBIfam" id="TIGR01369">
    <property type="entry name" value="CPSaseII_lrg"/>
    <property type="match status" value="1"/>
</dbReference>
<feature type="binding site" evidence="17">
    <location>
        <position position="263"/>
    </location>
    <ligand>
        <name>ATP</name>
        <dbReference type="ChEBI" id="CHEBI:30616"/>
        <label>1</label>
    </ligand>
</feature>
<feature type="binding site" evidence="17">
    <location>
        <position position="767"/>
    </location>
    <ligand>
        <name>ATP</name>
        <dbReference type="ChEBI" id="CHEBI:30616"/>
        <label>2</label>
    </ligand>
</feature>
<comment type="catalytic activity">
    <reaction evidence="14 17">
        <text>hydrogencarbonate + NH4(+) + 2 ATP = carbamoyl phosphate + 2 ADP + phosphate + 2 H(+)</text>
        <dbReference type="Rhea" id="RHEA:18029"/>
        <dbReference type="ChEBI" id="CHEBI:15378"/>
        <dbReference type="ChEBI" id="CHEBI:17544"/>
        <dbReference type="ChEBI" id="CHEBI:28938"/>
        <dbReference type="ChEBI" id="CHEBI:30616"/>
        <dbReference type="ChEBI" id="CHEBI:43474"/>
        <dbReference type="ChEBI" id="CHEBI:58228"/>
        <dbReference type="ChEBI" id="CHEBI:456216"/>
        <dbReference type="EC" id="6.3.4.16"/>
    </reaction>
</comment>
<comment type="domain">
    <text evidence="17">The large subunit is composed of 2 ATP-grasp domains that are involved in binding the 2 ATP molecules needed for carbamoyl phosphate synthesis. The N-terminal ATP-grasp domain (referred to as the carboxyphosphate synthetic component) catalyzes the ATP-dependent phosphorylation of hydrogencarbonate to carboxyphosphate and the subsequent nucleophilic attack by ammonia to form a carbamate intermediate. The C-terminal ATP-grasp domain (referred to as the carbamoyl phosphate synthetic component) then catalyzes the phosphorylation of carbamate with the second ATP to form the end product carbamoyl phosphate. The reactive and unstable enzyme intermediates are sequentially channeled from one active site to the next through the interior of the protein over a distance of at least 96 A.</text>
</comment>
<dbReference type="SMART" id="SM01096">
    <property type="entry name" value="CPSase_L_D3"/>
    <property type="match status" value="1"/>
</dbReference>
<dbReference type="eggNOG" id="COG0458">
    <property type="taxonomic scope" value="Bacteria"/>
</dbReference>
<dbReference type="HAMAP" id="MF_01210_B">
    <property type="entry name" value="CPSase_L_chain_B"/>
    <property type="match status" value="1"/>
</dbReference>
<dbReference type="NCBIfam" id="NF009455">
    <property type="entry name" value="PRK12815.1"/>
    <property type="match status" value="1"/>
</dbReference>
<evidence type="ECO:0000256" key="2">
    <source>
        <dbReference type="ARBA" id="ARBA00005077"/>
    </source>
</evidence>
<comment type="pathway">
    <text evidence="17">Pyrimidine metabolism; UMP biosynthesis via de novo pathway; (S)-dihydroorotate from bicarbonate: step 1/3.</text>
</comment>
<keyword evidence="5 17" id="KW-0436">Ligase</keyword>
<feature type="binding site" evidence="17">
    <location>
        <position position="728"/>
    </location>
    <ligand>
        <name>ATP</name>
        <dbReference type="ChEBI" id="CHEBI:30616"/>
        <label>2</label>
    </ligand>
</feature>
<evidence type="ECO:0000256" key="17">
    <source>
        <dbReference type="HAMAP-Rule" id="MF_01210"/>
    </source>
</evidence>
<feature type="binding site" evidence="17">
    <location>
        <position position="841"/>
    </location>
    <ligand>
        <name>Mg(2+)</name>
        <dbReference type="ChEBI" id="CHEBI:18420"/>
        <label>3</label>
    </ligand>
</feature>
<dbReference type="PROSITE" id="PS00866">
    <property type="entry name" value="CPSASE_1"/>
    <property type="match status" value="2"/>
</dbReference>
<dbReference type="FunFam" id="3.30.1490.20:FF:000001">
    <property type="entry name" value="Carbamoyl-phosphate synthase large chain"/>
    <property type="match status" value="1"/>
</dbReference>
<evidence type="ECO:0000313" key="21">
    <source>
        <dbReference type="Proteomes" id="UP000016637"/>
    </source>
</evidence>
<feature type="binding site" evidence="17">
    <location>
        <position position="150"/>
    </location>
    <ligand>
        <name>ATP</name>
        <dbReference type="ChEBI" id="CHEBI:30616"/>
        <label>1</label>
    </ligand>
</feature>
<evidence type="ECO:0000256" key="11">
    <source>
        <dbReference type="ARBA" id="ARBA00022842"/>
    </source>
</evidence>
<dbReference type="Gene3D" id="1.10.1030.10">
    <property type="entry name" value="Carbamoyl-phosphate synthetase, large subunit oligomerisation domain"/>
    <property type="match status" value="1"/>
</dbReference>
<dbReference type="PRINTS" id="PR00098">
    <property type="entry name" value="CPSASE"/>
</dbReference>
<dbReference type="GO" id="GO:0006541">
    <property type="term" value="P:glutamine metabolic process"/>
    <property type="evidence" value="ECO:0007669"/>
    <property type="project" value="TreeGrafter"/>
</dbReference>
<dbReference type="Pfam" id="PF02787">
    <property type="entry name" value="CPSase_L_D3"/>
    <property type="match status" value="1"/>
</dbReference>
<evidence type="ECO:0000256" key="14">
    <source>
        <dbReference type="ARBA" id="ARBA00047359"/>
    </source>
</evidence>
<dbReference type="InterPro" id="IPR036914">
    <property type="entry name" value="MGS-like_dom_sf"/>
</dbReference>
<feature type="domain" description="MGS-like" evidence="19">
    <location>
        <begin position="951"/>
        <end position="1079"/>
    </location>
</feature>
<feature type="binding site" evidence="17">
    <location>
        <position position="855"/>
    </location>
    <ligand>
        <name>Mn(2+)</name>
        <dbReference type="ChEBI" id="CHEBI:29035"/>
        <label>4</label>
    </ligand>
</feature>
<comment type="cofactor">
    <cofactor evidence="17">
        <name>Mg(2+)</name>
        <dbReference type="ChEBI" id="CHEBI:18420"/>
    </cofactor>
    <cofactor evidence="17">
        <name>Mn(2+)</name>
        <dbReference type="ChEBI" id="CHEBI:29035"/>
    </cofactor>
    <text evidence="17">Binds 4 Mg(2+) or Mn(2+) ions per subunit.</text>
</comment>
<dbReference type="FunFam" id="1.10.1030.10:FF:000002">
    <property type="entry name" value="Carbamoyl-phosphate synthase large chain"/>
    <property type="match status" value="1"/>
</dbReference>
<evidence type="ECO:0000256" key="12">
    <source>
        <dbReference type="ARBA" id="ARBA00022975"/>
    </source>
</evidence>
<keyword evidence="8 17" id="KW-0677">Repeat</keyword>
<evidence type="ECO:0000256" key="6">
    <source>
        <dbReference type="ARBA" id="ARBA00022605"/>
    </source>
</evidence>
<dbReference type="Gene3D" id="3.40.50.1380">
    <property type="entry name" value="Methylglyoxal synthase-like domain"/>
    <property type="match status" value="1"/>
</dbReference>
<comment type="subunit">
    <text evidence="17">Composed of two chains; the small (or glutamine) chain promotes the hydrolysis of glutamine to ammonia, which is used by the large (or ammonia) chain to synthesize carbamoyl phosphate. Tetramer of heterodimers (alpha,beta)4.</text>
</comment>
<keyword evidence="11" id="KW-0460">Magnesium</keyword>
<dbReference type="NCBIfam" id="NF003671">
    <property type="entry name" value="PRK05294.1"/>
    <property type="match status" value="1"/>
</dbReference>
<feature type="binding site" evidence="17">
    <location>
        <position position="319"/>
    </location>
    <ligand>
        <name>Mg(2+)</name>
        <dbReference type="ChEBI" id="CHEBI:18420"/>
        <label>1</label>
    </ligand>
</feature>
<dbReference type="EC" id="6.3.4.16" evidence="17"/>
<keyword evidence="13" id="KW-0464">Manganese</keyword>
<dbReference type="GO" id="GO:0046872">
    <property type="term" value="F:metal ion binding"/>
    <property type="evidence" value="ECO:0007669"/>
    <property type="project" value="UniProtKB-KW"/>
</dbReference>
<dbReference type="EMBL" id="AWVP01000019">
    <property type="protein sequence ID" value="ERK60009.1"/>
    <property type="molecule type" value="Genomic_DNA"/>
</dbReference>
<comment type="function">
    <text evidence="17">Large subunit of the glutamine-dependent carbamoyl phosphate synthetase (CPSase). CPSase catalyzes the formation of carbamoyl phosphate from the ammonia moiety of glutamine, carbonate, and phosphate donated by ATP, constituting the first step of 2 biosynthetic pathways, one leading to arginine and/or urea and the other to pyrimidine nucleotides. The large subunit (synthetase) binds the substrates ammonia (free or transferred from glutamine from the small subunit), hydrogencarbonate and ATP and carries out an ATP-coupled ligase reaction, activating hydrogencarbonate by forming carboxy phosphate which reacts with ammonia to form carbamoyl phosphate.</text>
</comment>
<feature type="binding site" evidence="17">
    <location>
        <position position="801"/>
    </location>
    <ligand>
        <name>ATP</name>
        <dbReference type="ChEBI" id="CHEBI:30616"/>
        <label>2</label>
    </ligand>
</feature>
<keyword evidence="21" id="KW-1185">Reference proteome</keyword>
<evidence type="ECO:0000256" key="9">
    <source>
        <dbReference type="ARBA" id="ARBA00022741"/>
    </source>
</evidence>
<dbReference type="PROSITE" id="PS50975">
    <property type="entry name" value="ATP_GRASP"/>
    <property type="match status" value="2"/>
</dbReference>
<dbReference type="InterPro" id="IPR005480">
    <property type="entry name" value="CPSase_lsu_oligo"/>
</dbReference>
<evidence type="ECO:0000256" key="13">
    <source>
        <dbReference type="ARBA" id="ARBA00023211"/>
    </source>
</evidence>